<reference evidence="2" key="1">
    <citation type="submission" date="2018-06" db="EMBL/GenBank/DDBJ databases">
        <authorList>
            <person name="Zhirakovskaya E."/>
        </authorList>
    </citation>
    <scope>NUCLEOTIDE SEQUENCE</scope>
</reference>
<feature type="domain" description="Phage terminase large subunit N-terminal" evidence="1">
    <location>
        <begin position="20"/>
        <end position="209"/>
    </location>
</feature>
<dbReference type="PANTHER" id="PTHR39184:SF1">
    <property type="entry name" value="PBSX PHAGE TERMINASE LARGE SUBUNIT"/>
    <property type="match status" value="1"/>
</dbReference>
<dbReference type="AlphaFoldDB" id="A0A3B0VPY5"/>
<dbReference type="EMBL" id="UOEW01000214">
    <property type="protein sequence ID" value="VAW38949.1"/>
    <property type="molecule type" value="Genomic_DNA"/>
</dbReference>
<dbReference type="PANTHER" id="PTHR39184">
    <property type="match status" value="1"/>
</dbReference>
<sequence>MSEVIVKFPKVYKRWDDPYRYKISYGGRAAARSWTFARKLLLRGVESSLLILCTRELQKSIKDSVHRLLKNQITLMNLDGFYDVTETSIKGSNGTEFIFLGTRHNPNEIRSLEGVSIAWIEEGHALTEDSWDIIDPTIRKEGSEIWISYNTRFKYDTVHKMFVLDTPPPSSLVVKTSYKDNPYLTEVLKTQLATMKEKDYEKYLNIWEGDLKQLSVGAIFGKQITEAKRAGRLLSIPVIANCEVDTFSDLGKKDQTAFWFMQRVGNEYRFIDYYENRLEDVDHYTRVLKALNYNYGTHYMPHDAAHQRLGMKRNIKEQFEDGGINPITVVKVTPDKSGAIQMARDLFSGCWFHKGTELSREEGEVDWLLEGMQTRTERMERGFDALCNYRYKYNDTDDVFQQKPHHDWASNGADAFLQFAQGYVEHKEVNEPCHIPNAVGAF</sequence>
<dbReference type="InterPro" id="IPR035412">
    <property type="entry name" value="Terminase_L_N"/>
</dbReference>
<name>A0A3B0VPY5_9ZZZZ</name>
<dbReference type="NCBIfam" id="TIGR01547">
    <property type="entry name" value="phage_term_2"/>
    <property type="match status" value="1"/>
</dbReference>
<dbReference type="InterPro" id="IPR027417">
    <property type="entry name" value="P-loop_NTPase"/>
</dbReference>
<dbReference type="InterPro" id="IPR006437">
    <property type="entry name" value="Phage_terminase_lsu"/>
</dbReference>
<organism evidence="2">
    <name type="scientific">hydrothermal vent metagenome</name>
    <dbReference type="NCBI Taxonomy" id="652676"/>
    <lineage>
        <taxon>unclassified sequences</taxon>
        <taxon>metagenomes</taxon>
        <taxon>ecological metagenomes</taxon>
    </lineage>
</organism>
<proteinExistence type="predicted"/>
<evidence type="ECO:0000259" key="1">
    <source>
        <dbReference type="Pfam" id="PF04466"/>
    </source>
</evidence>
<dbReference type="InterPro" id="IPR052380">
    <property type="entry name" value="Viral_DNA_packaging_terminase"/>
</dbReference>
<gene>
    <name evidence="2" type="ORF">MNBD_GAMMA01-1336</name>
</gene>
<dbReference type="Pfam" id="PF04466">
    <property type="entry name" value="Terminase_3"/>
    <property type="match status" value="1"/>
</dbReference>
<evidence type="ECO:0000313" key="2">
    <source>
        <dbReference type="EMBL" id="VAW38949.1"/>
    </source>
</evidence>
<dbReference type="Gene3D" id="3.40.50.300">
    <property type="entry name" value="P-loop containing nucleotide triphosphate hydrolases"/>
    <property type="match status" value="1"/>
</dbReference>
<accession>A0A3B0VPY5</accession>
<protein>
    <submittedName>
        <fullName evidence="2">Phage terminase, large subunit</fullName>
    </submittedName>
</protein>